<gene>
    <name evidence="2" type="ORF">TTRE_0000383601</name>
</gene>
<keyword evidence="1" id="KW-1133">Transmembrane helix</keyword>
<dbReference type="OrthoDB" id="5917548at2759"/>
<feature type="transmembrane region" description="Helical" evidence="1">
    <location>
        <begin position="581"/>
        <end position="601"/>
    </location>
</feature>
<name>A0A077Z7E1_TRITR</name>
<sequence length="676" mass="76976">MLLQFLKKGRNVSKRIETASERRKVPAYYVIKEEESDELSNHLLKQAQVTVLSIVATKALKDSSTEDRNKFSTCAYETKSAVDYASCLAPYLGKMKMRARVPAMRYHNIRRPATHVKWVSGFKLRTRRRRSTLMEAQERYTNYMDRRVVNEYMQRSQANSLASVLADYAIDKRIYGNTSRTSSYHLNQVLSKKLGTPSNFRVQNRRNHVKSIARELLKSKPQLNTEDEAYGWRYFHKALEKATKMIEMSAKLKRPIKIPAWYYELMQTARVLVSKSMSSSDRSAFRFLSPEFFSIYPDQNNLDSILSPDFFSLHDGDEPNNILSLPRLLRHFSASDAEALMQLILEFSGAGEILMRGNQVTYQKTMNFLETVEVQSESVGQYLLEKKRDKRKADSINSSFKKLERSLLPQQREDIERKGYSYLNKEQMNFLYGRNNPFNVTKVPFDKEKFLSLSPAEKERALLDHVASIATMRTDYTRTRRQIVLQPQLLANLNLNPAALSQAVVLSPLVLSTIVLSPAVLGPLILSPLVLTPLVLGPRVLSPFVLSPSVLFPVILSPLVLHPMILSPLVLDPVVLSPLVLSPLILSPSVLSPFILSPLVLSPFIRSPGHLEALVLSPRVLSPLVKTKVSRFAIVMSPALLSRKKRESKSFIETMEKSNATYLDSHTFKPHLTEHF</sequence>
<dbReference type="PANTHER" id="PTHR21523:SF37">
    <property type="entry name" value="MLT-TEN (MLT-10) RELATED"/>
    <property type="match status" value="1"/>
</dbReference>
<keyword evidence="1" id="KW-0812">Transmembrane</keyword>
<keyword evidence="1" id="KW-0472">Membrane</keyword>
<feature type="transmembrane region" description="Helical" evidence="1">
    <location>
        <begin position="509"/>
        <end position="531"/>
    </location>
</feature>
<dbReference type="EMBL" id="HG805964">
    <property type="protein sequence ID" value="CDW55563.1"/>
    <property type="molecule type" value="Genomic_DNA"/>
</dbReference>
<dbReference type="PANTHER" id="PTHR21523">
    <property type="match status" value="1"/>
</dbReference>
<dbReference type="InterPro" id="IPR006954">
    <property type="entry name" value="Mlt-10-like"/>
</dbReference>
<evidence type="ECO:0000313" key="2">
    <source>
        <dbReference type="EMBL" id="CDW55563.1"/>
    </source>
</evidence>
<evidence type="ECO:0000256" key="1">
    <source>
        <dbReference type="SAM" id="Phobius"/>
    </source>
</evidence>
<organism evidence="2 3">
    <name type="scientific">Trichuris trichiura</name>
    <name type="common">Whipworm</name>
    <name type="synonym">Trichocephalus trichiurus</name>
    <dbReference type="NCBI Taxonomy" id="36087"/>
    <lineage>
        <taxon>Eukaryota</taxon>
        <taxon>Metazoa</taxon>
        <taxon>Ecdysozoa</taxon>
        <taxon>Nematoda</taxon>
        <taxon>Enoplea</taxon>
        <taxon>Dorylaimia</taxon>
        <taxon>Trichinellida</taxon>
        <taxon>Trichuridae</taxon>
        <taxon>Trichuris</taxon>
    </lineage>
</organism>
<proteinExistence type="predicted"/>
<evidence type="ECO:0000313" key="3">
    <source>
        <dbReference type="Proteomes" id="UP000030665"/>
    </source>
</evidence>
<feature type="transmembrane region" description="Helical" evidence="1">
    <location>
        <begin position="543"/>
        <end position="561"/>
    </location>
</feature>
<reference evidence="2" key="1">
    <citation type="submission" date="2014-01" db="EMBL/GenBank/DDBJ databases">
        <authorList>
            <person name="Aslett M."/>
        </authorList>
    </citation>
    <scope>NUCLEOTIDE SEQUENCE</scope>
</reference>
<accession>A0A077Z7E1</accession>
<dbReference type="Proteomes" id="UP000030665">
    <property type="component" value="Unassembled WGS sequence"/>
</dbReference>
<reference evidence="2" key="2">
    <citation type="submission" date="2014-03" db="EMBL/GenBank/DDBJ databases">
        <title>The whipworm genome and dual-species transcriptomics of an intimate host-pathogen interaction.</title>
        <authorList>
            <person name="Foth B.J."/>
            <person name="Tsai I.J."/>
            <person name="Reid A.J."/>
            <person name="Bancroft A.J."/>
            <person name="Nichol S."/>
            <person name="Tracey A."/>
            <person name="Holroyd N."/>
            <person name="Cotton J.A."/>
            <person name="Stanley E.J."/>
            <person name="Zarowiecki M."/>
            <person name="Liu J.Z."/>
            <person name="Huckvale T."/>
            <person name="Cooper P.J."/>
            <person name="Grencis R.K."/>
            <person name="Berriman M."/>
        </authorList>
    </citation>
    <scope>NUCLEOTIDE SEQUENCE [LARGE SCALE GENOMIC DNA]</scope>
</reference>
<dbReference type="Pfam" id="PF04870">
    <property type="entry name" value="Moulting_cycle"/>
    <property type="match status" value="1"/>
</dbReference>
<keyword evidence="3" id="KW-1185">Reference proteome</keyword>
<dbReference type="STRING" id="36087.A0A077Z7E1"/>
<dbReference type="AlphaFoldDB" id="A0A077Z7E1"/>
<protein>
    <submittedName>
        <fullName evidence="2">Moulting cycle domain containing protein</fullName>
    </submittedName>
</protein>